<name>A0A9N9SU44_DIABA</name>
<dbReference type="Gene3D" id="2.40.250.10">
    <property type="entry name" value="Core binding factor, beta subunit"/>
    <property type="match status" value="2"/>
</dbReference>
<organism evidence="5 6">
    <name type="scientific">Diabrotica balteata</name>
    <name type="common">Banded cucumber beetle</name>
    <dbReference type="NCBI Taxonomy" id="107213"/>
    <lineage>
        <taxon>Eukaryota</taxon>
        <taxon>Metazoa</taxon>
        <taxon>Ecdysozoa</taxon>
        <taxon>Arthropoda</taxon>
        <taxon>Hexapoda</taxon>
        <taxon>Insecta</taxon>
        <taxon>Pterygota</taxon>
        <taxon>Neoptera</taxon>
        <taxon>Endopterygota</taxon>
        <taxon>Coleoptera</taxon>
        <taxon>Polyphaga</taxon>
        <taxon>Cucujiformia</taxon>
        <taxon>Chrysomeloidea</taxon>
        <taxon>Chrysomelidae</taxon>
        <taxon>Galerucinae</taxon>
        <taxon>Diabroticina</taxon>
        <taxon>Diabroticites</taxon>
        <taxon>Diabrotica</taxon>
    </lineage>
</organism>
<evidence type="ECO:0000256" key="1">
    <source>
        <dbReference type="ARBA" id="ARBA00004123"/>
    </source>
</evidence>
<dbReference type="Pfam" id="PF02312">
    <property type="entry name" value="CBF_beta"/>
    <property type="match status" value="2"/>
</dbReference>
<dbReference type="InterPro" id="IPR036552">
    <property type="entry name" value="CBF_bsu_sf"/>
</dbReference>
<keyword evidence="2" id="KW-0539">Nucleus</keyword>
<evidence type="ECO:0000256" key="2">
    <source>
        <dbReference type="ARBA" id="ARBA00023242"/>
    </source>
</evidence>
<accession>A0A9N9SU44</accession>
<keyword evidence="4" id="KW-0175">Coiled coil</keyword>
<sequence>MPRVVPDQKAKFESDELFRRLSRESEVRYTGYRDRPQEERMVRFQNACREGHTEIAFAATGTNLQLVFAPPTSGYMPDKECDFDKEPGKVRCRRKTFQTYFRFVVKSSQNHMSKDSSFSQSQPYFETSTSQIPRVMAPSSSGQLSSTLAQVDTVHKALPNDLSSIAYFLPRVEVVTDSESYKTRDDDTGVHLKATFIMNGVCVRWRGWIDTERLDGVGCLEYNEERAAQEDALLREQIERYNQRLREFEDKQRGYRQDRPEQDLE</sequence>
<comment type="subcellular location">
    <subcellularLocation>
        <location evidence="1">Nucleus</location>
    </subcellularLocation>
</comment>
<dbReference type="PANTHER" id="PTHR10276">
    <property type="entry name" value="CORE-BINDING FACTOR, BETA SUBUNIT"/>
    <property type="match status" value="1"/>
</dbReference>
<evidence type="ECO:0000313" key="6">
    <source>
        <dbReference type="Proteomes" id="UP001153709"/>
    </source>
</evidence>
<keyword evidence="6" id="KW-1185">Reference proteome</keyword>
<evidence type="ECO:0008006" key="7">
    <source>
        <dbReference type="Google" id="ProtNLM"/>
    </source>
</evidence>
<evidence type="ECO:0000256" key="3">
    <source>
        <dbReference type="ARBA" id="ARBA00025734"/>
    </source>
</evidence>
<feature type="coiled-coil region" evidence="4">
    <location>
        <begin position="224"/>
        <end position="258"/>
    </location>
</feature>
<proteinExistence type="inferred from homology"/>
<dbReference type="InterPro" id="IPR003417">
    <property type="entry name" value="CBF_beta"/>
</dbReference>
<dbReference type="SUPFAM" id="SSF50723">
    <property type="entry name" value="Core binding factor beta, CBF"/>
    <property type="match status" value="2"/>
</dbReference>
<dbReference type="AlphaFoldDB" id="A0A9N9SU44"/>
<dbReference type="PANTHER" id="PTHR10276:SF3">
    <property type="entry name" value="CORE-BINDING FACTOR SUBUNIT BETA"/>
    <property type="match status" value="1"/>
</dbReference>
<dbReference type="GO" id="GO:0006357">
    <property type="term" value="P:regulation of transcription by RNA polymerase II"/>
    <property type="evidence" value="ECO:0007669"/>
    <property type="project" value="TreeGrafter"/>
</dbReference>
<gene>
    <name evidence="5" type="ORF">DIABBA_LOCUS5427</name>
</gene>
<reference evidence="5" key="1">
    <citation type="submission" date="2022-01" db="EMBL/GenBank/DDBJ databases">
        <authorList>
            <person name="King R."/>
        </authorList>
    </citation>
    <scope>NUCLEOTIDE SEQUENCE</scope>
</reference>
<dbReference type="GO" id="GO:0016513">
    <property type="term" value="C:core-binding factor complex"/>
    <property type="evidence" value="ECO:0007669"/>
    <property type="project" value="TreeGrafter"/>
</dbReference>
<dbReference type="EMBL" id="OU898278">
    <property type="protein sequence ID" value="CAG9831875.1"/>
    <property type="molecule type" value="Genomic_DNA"/>
</dbReference>
<dbReference type="GO" id="GO:0043565">
    <property type="term" value="F:sequence-specific DNA binding"/>
    <property type="evidence" value="ECO:0007669"/>
    <property type="project" value="TreeGrafter"/>
</dbReference>
<dbReference type="OrthoDB" id="10026505at2759"/>
<evidence type="ECO:0000256" key="4">
    <source>
        <dbReference type="SAM" id="Coils"/>
    </source>
</evidence>
<comment type="similarity">
    <text evidence="3">Belongs to the CBF-beta family.</text>
</comment>
<dbReference type="GO" id="GO:0003713">
    <property type="term" value="F:transcription coactivator activity"/>
    <property type="evidence" value="ECO:0007669"/>
    <property type="project" value="InterPro"/>
</dbReference>
<protein>
    <recommendedName>
        <fullName evidence="7">Protein big brother</fullName>
    </recommendedName>
</protein>
<evidence type="ECO:0000313" key="5">
    <source>
        <dbReference type="EMBL" id="CAG9831875.1"/>
    </source>
</evidence>
<dbReference type="Proteomes" id="UP001153709">
    <property type="component" value="Chromosome 3"/>
</dbReference>